<evidence type="ECO:0000259" key="5">
    <source>
        <dbReference type="SMART" id="SM00382"/>
    </source>
</evidence>
<dbReference type="Pfam" id="PF00004">
    <property type="entry name" value="AAA"/>
    <property type="match status" value="1"/>
</dbReference>
<comment type="caution">
    <text evidence="6">The sequence shown here is derived from an EMBL/GenBank/DDBJ whole genome shotgun (WGS) entry which is preliminary data.</text>
</comment>
<dbReference type="CDD" id="cd00009">
    <property type="entry name" value="AAA"/>
    <property type="match status" value="1"/>
</dbReference>
<dbReference type="InterPro" id="IPR003959">
    <property type="entry name" value="ATPase_AAA_core"/>
</dbReference>
<dbReference type="PRINTS" id="PR00819">
    <property type="entry name" value="CBXCFQXSUPER"/>
</dbReference>
<evidence type="ECO:0000256" key="1">
    <source>
        <dbReference type="ARBA" id="ARBA00010378"/>
    </source>
</evidence>
<gene>
    <name evidence="6" type="ORF">RM590_14355</name>
</gene>
<dbReference type="Gene3D" id="1.10.8.60">
    <property type="match status" value="1"/>
</dbReference>
<dbReference type="InterPro" id="IPR000641">
    <property type="entry name" value="CbxX/CfxQ"/>
</dbReference>
<dbReference type="PANTHER" id="PTHR43392">
    <property type="entry name" value="AAA-TYPE ATPASE FAMILY PROTEIN / ANKYRIN REPEAT FAMILY PROTEIN"/>
    <property type="match status" value="1"/>
</dbReference>
<evidence type="ECO:0000256" key="2">
    <source>
        <dbReference type="ARBA" id="ARBA00022741"/>
    </source>
</evidence>
<name>A0ABU2MQP0_9ACTN</name>
<reference evidence="7" key="1">
    <citation type="submission" date="2023-07" db="EMBL/GenBank/DDBJ databases">
        <title>30 novel species of actinomycetes from the DSMZ collection.</title>
        <authorList>
            <person name="Nouioui I."/>
        </authorList>
    </citation>
    <scope>NUCLEOTIDE SEQUENCE [LARGE SCALE GENOMIC DNA]</scope>
    <source>
        <strain evidence="7">DSM 44938</strain>
    </source>
</reference>
<dbReference type="InterPro" id="IPR012334">
    <property type="entry name" value="Pectin_lyas_fold"/>
</dbReference>
<dbReference type="InterPro" id="IPR039448">
    <property type="entry name" value="Beta_helix"/>
</dbReference>
<proteinExistence type="inferred from homology"/>
<dbReference type="InterPro" id="IPR006626">
    <property type="entry name" value="PbH1"/>
</dbReference>
<dbReference type="Pfam" id="PF13229">
    <property type="entry name" value="Beta_helix"/>
    <property type="match status" value="2"/>
</dbReference>
<comment type="similarity">
    <text evidence="1">Belongs to the CbxX/CfxQ family.</text>
</comment>
<accession>A0ABU2MQP0</accession>
<dbReference type="SMART" id="SM00710">
    <property type="entry name" value="PbH1"/>
    <property type="match status" value="10"/>
</dbReference>
<dbReference type="InterPro" id="IPR050773">
    <property type="entry name" value="CbxX/CfxQ_RuBisCO_ESX"/>
</dbReference>
<evidence type="ECO:0000256" key="4">
    <source>
        <dbReference type="SAM" id="MobiDB-lite"/>
    </source>
</evidence>
<keyword evidence="3" id="KW-0067">ATP-binding</keyword>
<evidence type="ECO:0000313" key="6">
    <source>
        <dbReference type="EMBL" id="MDT0343786.1"/>
    </source>
</evidence>
<dbReference type="Gene3D" id="2.160.20.10">
    <property type="entry name" value="Single-stranded right-handed beta-helix, Pectin lyase-like"/>
    <property type="match status" value="3"/>
</dbReference>
<dbReference type="SUPFAM" id="SSF51126">
    <property type="entry name" value="Pectin lyase-like"/>
    <property type="match status" value="2"/>
</dbReference>
<dbReference type="Pfam" id="PF17866">
    <property type="entry name" value="AAA_lid_6"/>
    <property type="match status" value="1"/>
</dbReference>
<dbReference type="SMART" id="SM00382">
    <property type="entry name" value="AAA"/>
    <property type="match status" value="1"/>
</dbReference>
<protein>
    <submittedName>
        <fullName evidence="6">Right-handed parallel beta-helix repeat-containing protein</fullName>
    </submittedName>
</protein>
<keyword evidence="2" id="KW-0547">Nucleotide-binding</keyword>
<dbReference type="InterPro" id="IPR027417">
    <property type="entry name" value="P-loop_NTPase"/>
</dbReference>
<evidence type="ECO:0000313" key="7">
    <source>
        <dbReference type="Proteomes" id="UP001183246"/>
    </source>
</evidence>
<dbReference type="EMBL" id="JAVREL010000007">
    <property type="protein sequence ID" value="MDT0343786.1"/>
    <property type="molecule type" value="Genomic_DNA"/>
</dbReference>
<dbReference type="InterPro" id="IPR003593">
    <property type="entry name" value="AAA+_ATPase"/>
</dbReference>
<dbReference type="Gene3D" id="3.40.50.300">
    <property type="entry name" value="P-loop containing nucleotide triphosphate hydrolases"/>
    <property type="match status" value="1"/>
</dbReference>
<dbReference type="RefSeq" id="WP_311704917.1">
    <property type="nucleotide sequence ID" value="NZ_JAVREL010000007.1"/>
</dbReference>
<organism evidence="6 7">
    <name type="scientific">Streptomyces litchfieldiae</name>
    <dbReference type="NCBI Taxonomy" id="3075543"/>
    <lineage>
        <taxon>Bacteria</taxon>
        <taxon>Bacillati</taxon>
        <taxon>Actinomycetota</taxon>
        <taxon>Actinomycetes</taxon>
        <taxon>Kitasatosporales</taxon>
        <taxon>Streptomycetaceae</taxon>
        <taxon>Streptomyces</taxon>
    </lineage>
</organism>
<dbReference type="Proteomes" id="UP001183246">
    <property type="component" value="Unassembled WGS sequence"/>
</dbReference>
<dbReference type="InterPro" id="IPR011050">
    <property type="entry name" value="Pectin_lyase_fold/virulence"/>
</dbReference>
<feature type="domain" description="AAA+ ATPase" evidence="5">
    <location>
        <begin position="571"/>
        <end position="711"/>
    </location>
</feature>
<sequence>MPKTLHVSKTADGAFRSIAAALEAAAADGGARILLDAGEYAETLVIRGEIELVAPPGENGAAARVVATGGITAECDGTVTFRNLTLVNYGGTVLKCAGGTLALRNCEVHGQGTGAVGVLAERGTELAIHACAVRSAEVTLSGASATVTDSRFTASRDSAIAVMRGSSARISGCTISDTAAHAVRVNGSTAHVEQCDVSRAGFSALSAVSDSTLTAVDCTVHDVHKEGIVFRSAGGTVRRCRVEGAERGIWINDDARATVSDTAFADCRIAGIAVDTRATARLEDCVVTSPGRYGISVGEDARPTGERIEVTGGEFGVWTAGGRGRFTGLTLRGNDIAIRLDKRSYARFEELTVEDCGLGVEAFQDETSVEIVDASIAGPRRGGVSLAGQARLTAERCTVSDARETAVRLAGGSAATAKDCTVSGGAAHGVVVADTARLDAVGLTVAGCAETGVWGRDSARVALRDSELSGSAKGDLRVEDSATEQVEDSAVGTAHGAALRRANRLVTGVAGAGRRGDGPARPAPAPADSKPLTELSELIGLAPVKRQVRSQINMIRLAQHRAAAGLPAPELSRHLVFSGPPGTGKTTVARLYGQILASLGVLANGEVHEVTRSQMVGQYLGSTAQRTREEFTKAVGGVLFIDEAYSLARTFGVNSDFGQEAIDELVTLMETRREDVVVIAAGYTDEMNTFLEANPGLRSRFSRTIEFPPYSPEELVRITELMARKGHFTLDEELPGLLRAHFDRLAAAGKASNAREARTLFEAMVEQQAERLSAVAEPTVEQLMLLLSADFPEGTAGG</sequence>
<keyword evidence="7" id="KW-1185">Reference proteome</keyword>
<feature type="region of interest" description="Disordered" evidence="4">
    <location>
        <begin position="509"/>
        <end position="531"/>
    </location>
</feature>
<dbReference type="SUPFAM" id="SSF52540">
    <property type="entry name" value="P-loop containing nucleoside triphosphate hydrolases"/>
    <property type="match status" value="1"/>
</dbReference>
<evidence type="ECO:0000256" key="3">
    <source>
        <dbReference type="ARBA" id="ARBA00022840"/>
    </source>
</evidence>
<dbReference type="InterPro" id="IPR041627">
    <property type="entry name" value="AAA_lid_6"/>
</dbReference>
<dbReference type="PANTHER" id="PTHR43392:SF2">
    <property type="entry name" value="AAA-TYPE ATPASE FAMILY PROTEIN _ ANKYRIN REPEAT FAMILY PROTEIN"/>
    <property type="match status" value="1"/>
</dbReference>